<dbReference type="STRING" id="1149755.A0A2J6QXG9"/>
<evidence type="ECO:0000259" key="5">
    <source>
        <dbReference type="Pfam" id="PF05199"/>
    </source>
</evidence>
<dbReference type="Pfam" id="PF00732">
    <property type="entry name" value="GMC_oxred_N"/>
    <property type="match status" value="1"/>
</dbReference>
<evidence type="ECO:0000259" key="4">
    <source>
        <dbReference type="Pfam" id="PF00732"/>
    </source>
</evidence>
<dbReference type="GO" id="GO:0050660">
    <property type="term" value="F:flavin adenine dinucleotide binding"/>
    <property type="evidence" value="ECO:0007669"/>
    <property type="project" value="InterPro"/>
</dbReference>
<gene>
    <name evidence="6" type="ORF">L207DRAFT_549085</name>
</gene>
<comment type="similarity">
    <text evidence="1">Belongs to the GMC oxidoreductase family.</text>
</comment>
<organism evidence="6 7">
    <name type="scientific">Hyaloscypha variabilis (strain UAMH 11265 / GT02V1 / F)</name>
    <name type="common">Meliniomyces variabilis</name>
    <dbReference type="NCBI Taxonomy" id="1149755"/>
    <lineage>
        <taxon>Eukaryota</taxon>
        <taxon>Fungi</taxon>
        <taxon>Dikarya</taxon>
        <taxon>Ascomycota</taxon>
        <taxon>Pezizomycotina</taxon>
        <taxon>Leotiomycetes</taxon>
        <taxon>Helotiales</taxon>
        <taxon>Hyaloscyphaceae</taxon>
        <taxon>Hyaloscypha</taxon>
        <taxon>Hyaloscypha variabilis</taxon>
    </lineage>
</organism>
<feature type="active site" description="Proton acceptor" evidence="2">
    <location>
        <position position="480"/>
    </location>
</feature>
<dbReference type="Pfam" id="PF05199">
    <property type="entry name" value="GMC_oxred_C"/>
    <property type="match status" value="1"/>
</dbReference>
<dbReference type="InterPro" id="IPR036188">
    <property type="entry name" value="FAD/NAD-bd_sf"/>
</dbReference>
<dbReference type="Gene3D" id="3.30.560.10">
    <property type="entry name" value="Glucose Oxidase, domain 3"/>
    <property type="match status" value="1"/>
</dbReference>
<dbReference type="InterPro" id="IPR012132">
    <property type="entry name" value="GMC_OxRdtase"/>
</dbReference>
<keyword evidence="3" id="KW-0285">Flavoprotein</keyword>
<sequence>MFNQTTTVYAAAIVGGGSAVDHMMFDRGSAGDYDNWEKLGNPGWGWSDLFPYFEKSVNFTTPTLDQQADFGYTYDSSAYGGYGPIQASYPPFQWSQQKLQWNGWLDLGITAQKEGAGGDALGLFWIPSALDPKTETRSFSTLGYYEPAVSRENYHLLTGYQVLEVVKSLCNCRIITINANKEVVLAAGAFGSPVLLQRRGLGPKALLESAGIKVKLDLPGVGNNLQDHAASILLYIYASNPVPNTQTAARNATFAAQIQVEYTQNRTGPLTVGYGNSVVFLPLPTIDPDYASLLAQLTAQDSLQYLPPGYDATIEKGYLAQKDLLLASYASNSSAILEVFFNGDPTTTTVLQKPLSRGVVTLNIKSPYSDPIIDPRVFTNPIDLDFMVAILRFVRKWFQTPSQAPLTPVEIIPGYNVTSDANLITAILTYSTPTIGHAHGTCAMMPLELGGVVAADLTVWGVKGLSVVDASIMPLAPAMHLDATVYVIAEKASDLIKSRAK</sequence>
<dbReference type="Proteomes" id="UP000235786">
    <property type="component" value="Unassembled WGS sequence"/>
</dbReference>
<feature type="binding site" evidence="3">
    <location>
        <position position="162"/>
    </location>
    <ligand>
        <name>FAD</name>
        <dbReference type="ChEBI" id="CHEBI:57692"/>
    </ligand>
</feature>
<dbReference type="InterPro" id="IPR007867">
    <property type="entry name" value="GMC_OxRtase_C"/>
</dbReference>
<dbReference type="GO" id="GO:0016614">
    <property type="term" value="F:oxidoreductase activity, acting on CH-OH group of donors"/>
    <property type="evidence" value="ECO:0007669"/>
    <property type="project" value="InterPro"/>
</dbReference>
<name>A0A2J6QXG9_HYAVF</name>
<reference evidence="6 7" key="1">
    <citation type="submission" date="2016-04" db="EMBL/GenBank/DDBJ databases">
        <title>A degradative enzymes factory behind the ericoid mycorrhizal symbiosis.</title>
        <authorList>
            <consortium name="DOE Joint Genome Institute"/>
            <person name="Martino E."/>
            <person name="Morin E."/>
            <person name="Grelet G."/>
            <person name="Kuo A."/>
            <person name="Kohler A."/>
            <person name="Daghino S."/>
            <person name="Barry K."/>
            <person name="Choi C."/>
            <person name="Cichocki N."/>
            <person name="Clum A."/>
            <person name="Copeland A."/>
            <person name="Hainaut M."/>
            <person name="Haridas S."/>
            <person name="Labutti K."/>
            <person name="Lindquist E."/>
            <person name="Lipzen A."/>
            <person name="Khouja H.-R."/>
            <person name="Murat C."/>
            <person name="Ohm R."/>
            <person name="Olson A."/>
            <person name="Spatafora J."/>
            <person name="Veneault-Fourrey C."/>
            <person name="Henrissat B."/>
            <person name="Grigoriev I."/>
            <person name="Martin F."/>
            <person name="Perotto S."/>
        </authorList>
    </citation>
    <scope>NUCLEOTIDE SEQUENCE [LARGE SCALE GENOMIC DNA]</scope>
    <source>
        <strain evidence="6 7">F</strain>
    </source>
</reference>
<feature type="domain" description="Glucose-methanol-choline oxidoreductase N-terminal" evidence="4">
    <location>
        <begin position="3"/>
        <end position="229"/>
    </location>
</feature>
<dbReference type="AlphaFoldDB" id="A0A2J6QXG9"/>
<dbReference type="PANTHER" id="PTHR11552:SF115">
    <property type="entry name" value="DEHYDROGENASE XPTC-RELATED"/>
    <property type="match status" value="1"/>
</dbReference>
<feature type="domain" description="Glucose-methanol-choline oxidoreductase C-terminal" evidence="5">
    <location>
        <begin position="354"/>
        <end position="489"/>
    </location>
</feature>
<evidence type="ECO:0000256" key="3">
    <source>
        <dbReference type="PIRSR" id="PIRSR000137-2"/>
    </source>
</evidence>
<dbReference type="InterPro" id="IPR000172">
    <property type="entry name" value="GMC_OxRdtase_N"/>
</dbReference>
<accession>A0A2J6QXG9</accession>
<dbReference type="GO" id="GO:0044550">
    <property type="term" value="P:secondary metabolite biosynthetic process"/>
    <property type="evidence" value="ECO:0007669"/>
    <property type="project" value="TreeGrafter"/>
</dbReference>
<dbReference type="EMBL" id="KZ613964">
    <property type="protein sequence ID" value="PMD30968.1"/>
    <property type="molecule type" value="Genomic_DNA"/>
</dbReference>
<evidence type="ECO:0000256" key="2">
    <source>
        <dbReference type="PIRSR" id="PIRSR000137-1"/>
    </source>
</evidence>
<keyword evidence="7" id="KW-1185">Reference proteome</keyword>
<dbReference type="Gene3D" id="3.50.50.60">
    <property type="entry name" value="FAD/NAD(P)-binding domain"/>
    <property type="match status" value="1"/>
</dbReference>
<evidence type="ECO:0000256" key="1">
    <source>
        <dbReference type="ARBA" id="ARBA00010790"/>
    </source>
</evidence>
<feature type="active site" description="Proton donor" evidence="2">
    <location>
        <position position="437"/>
    </location>
</feature>
<evidence type="ECO:0000313" key="6">
    <source>
        <dbReference type="EMBL" id="PMD30968.1"/>
    </source>
</evidence>
<dbReference type="PIRSF" id="PIRSF000137">
    <property type="entry name" value="Alcohol_oxidase"/>
    <property type="match status" value="1"/>
</dbReference>
<dbReference type="SUPFAM" id="SSF51905">
    <property type="entry name" value="FAD/NAD(P)-binding domain"/>
    <property type="match status" value="1"/>
</dbReference>
<proteinExistence type="inferred from homology"/>
<dbReference type="OrthoDB" id="269227at2759"/>
<dbReference type="PANTHER" id="PTHR11552">
    <property type="entry name" value="GLUCOSE-METHANOL-CHOLINE GMC OXIDOREDUCTASE"/>
    <property type="match status" value="1"/>
</dbReference>
<evidence type="ECO:0000313" key="7">
    <source>
        <dbReference type="Proteomes" id="UP000235786"/>
    </source>
</evidence>
<comment type="cofactor">
    <cofactor evidence="3">
        <name>FAD</name>
        <dbReference type="ChEBI" id="CHEBI:57692"/>
    </cofactor>
</comment>
<keyword evidence="3" id="KW-0274">FAD</keyword>
<protein>
    <submittedName>
        <fullName evidence="6">GMC oxidoreductase</fullName>
    </submittedName>
</protein>
<dbReference type="SUPFAM" id="SSF54373">
    <property type="entry name" value="FAD-linked reductases, C-terminal domain"/>
    <property type="match status" value="1"/>
</dbReference>